<name>A0A9Q1R822_9SOLA</name>
<comment type="caution">
    <text evidence="3">The sequence shown here is derived from an EMBL/GenBank/DDBJ whole genome shotgun (WGS) entry which is preliminary data.</text>
</comment>
<accession>A0A9Q1R822</accession>
<dbReference type="EMBL" id="JAJAGQ010000013">
    <property type="protein sequence ID" value="KAJ8544710.1"/>
    <property type="molecule type" value="Genomic_DNA"/>
</dbReference>
<evidence type="ECO:0000256" key="1">
    <source>
        <dbReference type="SAM" id="Coils"/>
    </source>
</evidence>
<reference evidence="4" key="1">
    <citation type="journal article" date="2023" name="Proc. Natl. Acad. Sci. U.S.A.">
        <title>Genomic and structural basis for evolution of tropane alkaloid biosynthesis.</title>
        <authorList>
            <person name="Wanga Y.-J."/>
            <person name="Taina T."/>
            <person name="Yua J.-Y."/>
            <person name="Lia J."/>
            <person name="Xua B."/>
            <person name="Chenc J."/>
            <person name="D'Auriad J.C."/>
            <person name="Huanga J.-P."/>
            <person name="Huanga S.-X."/>
        </authorList>
    </citation>
    <scope>NUCLEOTIDE SEQUENCE [LARGE SCALE GENOMIC DNA]</scope>
    <source>
        <strain evidence="4">cv. KIB-2019</strain>
    </source>
</reference>
<feature type="compositionally biased region" description="Basic residues" evidence="2">
    <location>
        <begin position="90"/>
        <end position="103"/>
    </location>
</feature>
<keyword evidence="4" id="KW-1185">Reference proteome</keyword>
<sequence length="182" mass="21177">MMEAILKNEEKRSLALEDLKQAINRNDEAIHTLKDQMKTLLESHHSHQLENVESTQEKSDFKEEKHDKVEIVAVDKKNGDSERDPEKMIHHLKKRRARNAQKKRNIDVESPSFGQFPDSTSEKHDSAAAPKSIGPLLNGPRHLDTCLPRSMAWRLRFVNLWMVSLRAHLERVPLPSIWDEFF</sequence>
<evidence type="ECO:0000313" key="4">
    <source>
        <dbReference type="Proteomes" id="UP001152561"/>
    </source>
</evidence>
<protein>
    <submittedName>
        <fullName evidence="3">Uncharacterized protein</fullName>
    </submittedName>
</protein>
<dbReference type="AlphaFoldDB" id="A0A9Q1R822"/>
<evidence type="ECO:0000256" key="2">
    <source>
        <dbReference type="SAM" id="MobiDB-lite"/>
    </source>
</evidence>
<feature type="region of interest" description="Disordered" evidence="2">
    <location>
        <begin position="45"/>
        <end position="133"/>
    </location>
</feature>
<dbReference type="Proteomes" id="UP001152561">
    <property type="component" value="Unassembled WGS sequence"/>
</dbReference>
<organism evidence="3 4">
    <name type="scientific">Anisodus acutangulus</name>
    <dbReference type="NCBI Taxonomy" id="402998"/>
    <lineage>
        <taxon>Eukaryota</taxon>
        <taxon>Viridiplantae</taxon>
        <taxon>Streptophyta</taxon>
        <taxon>Embryophyta</taxon>
        <taxon>Tracheophyta</taxon>
        <taxon>Spermatophyta</taxon>
        <taxon>Magnoliopsida</taxon>
        <taxon>eudicotyledons</taxon>
        <taxon>Gunneridae</taxon>
        <taxon>Pentapetalae</taxon>
        <taxon>asterids</taxon>
        <taxon>lamiids</taxon>
        <taxon>Solanales</taxon>
        <taxon>Solanaceae</taxon>
        <taxon>Solanoideae</taxon>
        <taxon>Hyoscyameae</taxon>
        <taxon>Anisodus</taxon>
    </lineage>
</organism>
<feature type="coiled-coil region" evidence="1">
    <location>
        <begin position="6"/>
        <end position="36"/>
    </location>
</feature>
<evidence type="ECO:0000313" key="3">
    <source>
        <dbReference type="EMBL" id="KAJ8544710.1"/>
    </source>
</evidence>
<keyword evidence="1" id="KW-0175">Coiled coil</keyword>
<feature type="compositionally biased region" description="Basic and acidic residues" evidence="2">
    <location>
        <begin position="45"/>
        <end position="89"/>
    </location>
</feature>
<proteinExistence type="predicted"/>
<gene>
    <name evidence="3" type="ORF">K7X08_017293</name>
</gene>